<gene>
    <name evidence="2" type="ORF">QIE55_31300</name>
</gene>
<dbReference type="SUPFAM" id="SSF52540">
    <property type="entry name" value="P-loop containing nucleoside triphosphate hydrolases"/>
    <property type="match status" value="1"/>
</dbReference>
<feature type="domain" description="Double-GTPase 2" evidence="1">
    <location>
        <begin position="96"/>
        <end position="310"/>
    </location>
</feature>
<dbReference type="Pfam" id="PF19993">
    <property type="entry name" value="DO-GTPase2"/>
    <property type="match status" value="1"/>
</dbReference>
<dbReference type="InterPro" id="IPR027417">
    <property type="entry name" value="P-loop_NTPase"/>
</dbReference>
<proteinExistence type="predicted"/>
<evidence type="ECO:0000313" key="2">
    <source>
        <dbReference type="EMBL" id="WMN01786.1"/>
    </source>
</evidence>
<sequence>MSKCPRCFVSLTPDHFAWTLVSGTATEADPIAGAFHGGQVLSRKIVKLRRPADAHAGWAPPPQYAELELGGPAREVCPTCHYVLVDGWRNAQVTCIAMAGARATGKTVYIAVLIKQLQLLGESFNAVVEPFDSTTEATYRDHYEAPLYEARGILEATPAAHTGNPYQRDPLIFSLGHWNNVSQILVIRDVAGEDLENPENARAPWLQFFTHADGVLFMFDPLKVEAVTNQLHDLLPSQERVGGDPRTVLRTVLGIVGLGTPNLAIILSKFDALQALQYVEGSEWSRIMSNPGAAFSRDFSLRPAPYHDGDGQLLNQEVRSLLKKLDATPMVMSVDQPHTGRPLANRYFAVSALGESPVGDRLHASGITPFRCLDPVRWVLATRGVWHWQ</sequence>
<dbReference type="EMBL" id="CP124545">
    <property type="protein sequence ID" value="WMN01786.1"/>
    <property type="molecule type" value="Genomic_DNA"/>
</dbReference>
<evidence type="ECO:0000259" key="1">
    <source>
        <dbReference type="Pfam" id="PF19993"/>
    </source>
</evidence>
<dbReference type="AlphaFoldDB" id="A0AAX3ZYF7"/>
<name>A0AAX3ZYF7_RHOER</name>
<dbReference type="Proteomes" id="UP001230933">
    <property type="component" value="Chromosome"/>
</dbReference>
<dbReference type="GeneID" id="93804868"/>
<organism evidence="2 3">
    <name type="scientific">Rhodococcus erythropolis</name>
    <name type="common">Arthrobacter picolinophilus</name>
    <dbReference type="NCBI Taxonomy" id="1833"/>
    <lineage>
        <taxon>Bacteria</taxon>
        <taxon>Bacillati</taxon>
        <taxon>Actinomycetota</taxon>
        <taxon>Actinomycetes</taxon>
        <taxon>Mycobacteriales</taxon>
        <taxon>Nocardiaceae</taxon>
        <taxon>Rhodococcus</taxon>
        <taxon>Rhodococcus erythropolis group</taxon>
    </lineage>
</organism>
<dbReference type="InterPro" id="IPR045528">
    <property type="entry name" value="DO-GTPase2"/>
</dbReference>
<reference evidence="2" key="1">
    <citation type="submission" date="2023-08" db="EMBL/GenBank/DDBJ databases">
        <title>Isolation and Characterization of Rhodococcus erythropolis MGMM8.</title>
        <authorList>
            <person name="Diabankana R.G.C."/>
            <person name="Afordoanyi D.M."/>
            <person name="Validov S.Z."/>
        </authorList>
    </citation>
    <scope>NUCLEOTIDE SEQUENCE</scope>
    <source>
        <strain evidence="2">MGMM8</strain>
    </source>
</reference>
<accession>A0AAX3ZYF7</accession>
<evidence type="ECO:0000313" key="3">
    <source>
        <dbReference type="Proteomes" id="UP001230933"/>
    </source>
</evidence>
<dbReference type="RefSeq" id="WP_081558131.1">
    <property type="nucleotide sequence ID" value="NZ_CP124545.1"/>
</dbReference>
<protein>
    <recommendedName>
        <fullName evidence="1">Double-GTPase 2 domain-containing protein</fullName>
    </recommendedName>
</protein>